<sequence length="44" mass="5206">MFKSDYGLVSCRAELRLLEKIDKELEKKRKEKSRKHLPSANQDS</sequence>
<gene>
    <name evidence="1" type="ORF">O0236_007340</name>
</gene>
<name>A0ACD5DDK7_9LACO</name>
<dbReference type="Proteomes" id="UP001149860">
    <property type="component" value="Chromosome"/>
</dbReference>
<protein>
    <submittedName>
        <fullName evidence="1">Uncharacterized protein</fullName>
    </submittedName>
</protein>
<accession>A0ACD5DDK7</accession>
<evidence type="ECO:0000313" key="1">
    <source>
        <dbReference type="EMBL" id="XFD39243.1"/>
    </source>
</evidence>
<reference evidence="1" key="1">
    <citation type="submission" date="2024-08" db="EMBL/GenBank/DDBJ databases">
        <title>Lentilactobacillus sp. nov., isolated from tree bark.</title>
        <authorList>
            <person name="Phuengjayaem S."/>
            <person name="Tanasupawat S."/>
        </authorList>
    </citation>
    <scope>NUCLEOTIDE SEQUENCE</scope>
    <source>
        <strain evidence="1">SPB1-3</strain>
    </source>
</reference>
<proteinExistence type="predicted"/>
<organism evidence="1 2">
    <name type="scientific">Lentilactobacillus terminaliae</name>
    <dbReference type="NCBI Taxonomy" id="3003483"/>
    <lineage>
        <taxon>Bacteria</taxon>
        <taxon>Bacillati</taxon>
        <taxon>Bacillota</taxon>
        <taxon>Bacilli</taxon>
        <taxon>Lactobacillales</taxon>
        <taxon>Lactobacillaceae</taxon>
        <taxon>Lentilactobacillus</taxon>
    </lineage>
</organism>
<keyword evidence="2" id="KW-1185">Reference proteome</keyword>
<evidence type="ECO:0000313" key="2">
    <source>
        <dbReference type="Proteomes" id="UP001149860"/>
    </source>
</evidence>
<dbReference type="EMBL" id="CP168151">
    <property type="protein sequence ID" value="XFD39243.1"/>
    <property type="molecule type" value="Genomic_DNA"/>
</dbReference>